<evidence type="ECO:0000256" key="13">
    <source>
        <dbReference type="ARBA" id="ARBA00023398"/>
    </source>
</evidence>
<comment type="catalytic activity">
    <reaction evidence="26">
        <text>(2E)-hexenoyl-[ACP] + NADPH + H(+) = hexanoyl-[ACP] + NADP(+)</text>
        <dbReference type="Rhea" id="RHEA:41832"/>
        <dbReference type="Rhea" id="RHEA-COMP:9631"/>
        <dbReference type="Rhea" id="RHEA-COMP:9632"/>
        <dbReference type="ChEBI" id="CHEBI:15378"/>
        <dbReference type="ChEBI" id="CHEBI:57783"/>
        <dbReference type="ChEBI" id="CHEBI:58349"/>
        <dbReference type="ChEBI" id="CHEBI:78458"/>
        <dbReference type="ChEBI" id="CHEBI:78459"/>
    </reaction>
    <physiologicalReaction direction="left-to-right" evidence="26">
        <dbReference type="Rhea" id="RHEA:41833"/>
    </physiologicalReaction>
</comment>
<dbReference type="InterPro" id="IPR020841">
    <property type="entry name" value="PKS_Beta-ketoAc_synthase_dom"/>
</dbReference>
<evidence type="ECO:0000256" key="6">
    <source>
        <dbReference type="ARBA" id="ARBA00022898"/>
    </source>
</evidence>
<comment type="catalytic activity">
    <reaction evidence="20">
        <text>a (3R)-hydroxyacyl-[ACP] + NADP(+) = a 3-oxoacyl-[ACP] + NADPH + H(+)</text>
        <dbReference type="Rhea" id="RHEA:17397"/>
        <dbReference type="Rhea" id="RHEA-COMP:9916"/>
        <dbReference type="Rhea" id="RHEA-COMP:9945"/>
        <dbReference type="ChEBI" id="CHEBI:15378"/>
        <dbReference type="ChEBI" id="CHEBI:57783"/>
        <dbReference type="ChEBI" id="CHEBI:58349"/>
        <dbReference type="ChEBI" id="CHEBI:78776"/>
        <dbReference type="ChEBI" id="CHEBI:78827"/>
        <dbReference type="EC" id="1.1.1.100"/>
    </reaction>
    <physiologicalReaction direction="right-to-left" evidence="20">
        <dbReference type="Rhea" id="RHEA:17399"/>
    </physiologicalReaction>
</comment>
<evidence type="ECO:0000256" key="35">
    <source>
        <dbReference type="ARBA" id="ARBA00048650"/>
    </source>
</evidence>
<comment type="catalytic activity">
    <reaction evidence="8">
        <text>(3R)-hydroxyoctanoyl-[ACP] = (2E)-octenoyl-[ACP] + H2O</text>
        <dbReference type="Rhea" id="RHEA:41844"/>
        <dbReference type="Rhea" id="RHEA-COMP:9634"/>
        <dbReference type="Rhea" id="RHEA-COMP:9635"/>
        <dbReference type="ChEBI" id="CHEBI:15377"/>
        <dbReference type="ChEBI" id="CHEBI:78461"/>
        <dbReference type="ChEBI" id="CHEBI:78462"/>
    </reaction>
    <physiologicalReaction direction="left-to-right" evidence="8">
        <dbReference type="Rhea" id="RHEA:41845"/>
    </physiologicalReaction>
</comment>
<dbReference type="InterPro" id="IPR009081">
    <property type="entry name" value="PP-bd_ACP"/>
</dbReference>
<comment type="catalytic activity">
    <reaction evidence="47">
        <text>octanoyl-[ACP] + malonyl-[ACP] + H(+) = 3-oxodecanoyl-[ACP] + holo-[ACP] + CO2</text>
        <dbReference type="Rhea" id="RHEA:41852"/>
        <dbReference type="Rhea" id="RHEA-COMP:9623"/>
        <dbReference type="Rhea" id="RHEA-COMP:9636"/>
        <dbReference type="Rhea" id="RHEA-COMP:9637"/>
        <dbReference type="Rhea" id="RHEA-COMP:9685"/>
        <dbReference type="ChEBI" id="CHEBI:15378"/>
        <dbReference type="ChEBI" id="CHEBI:16526"/>
        <dbReference type="ChEBI" id="CHEBI:64479"/>
        <dbReference type="ChEBI" id="CHEBI:78449"/>
        <dbReference type="ChEBI" id="CHEBI:78463"/>
        <dbReference type="ChEBI" id="CHEBI:78464"/>
    </reaction>
    <physiologicalReaction direction="left-to-right" evidence="47">
        <dbReference type="Rhea" id="RHEA:41853"/>
    </physiologicalReaction>
</comment>
<evidence type="ECO:0000256" key="4">
    <source>
        <dbReference type="ARBA" id="ARBA00022679"/>
    </source>
</evidence>
<comment type="catalytic activity">
    <reaction evidence="30">
        <text>(2E)-dodecenoyl-[ACP] + NADPH + H(+) = dodecanoyl-[ACP] + NADP(+)</text>
        <dbReference type="Rhea" id="RHEA:41880"/>
        <dbReference type="Rhea" id="RHEA-COMP:9643"/>
        <dbReference type="Rhea" id="RHEA-COMP:9644"/>
        <dbReference type="ChEBI" id="CHEBI:15378"/>
        <dbReference type="ChEBI" id="CHEBI:57783"/>
        <dbReference type="ChEBI" id="CHEBI:58349"/>
        <dbReference type="ChEBI" id="CHEBI:65264"/>
        <dbReference type="ChEBI" id="CHEBI:78472"/>
    </reaction>
    <physiologicalReaction direction="left-to-right" evidence="30">
        <dbReference type="Rhea" id="RHEA:41881"/>
    </physiologicalReaction>
</comment>
<feature type="compositionally biased region" description="Low complexity" evidence="49">
    <location>
        <begin position="441"/>
        <end position="454"/>
    </location>
</feature>
<dbReference type="Gene3D" id="3.40.50.1820">
    <property type="entry name" value="alpha/beta hydrolase"/>
    <property type="match status" value="1"/>
</dbReference>
<comment type="catalytic activity">
    <reaction evidence="31">
        <text>tetradecanoyl-[ACP] + H2O = tetradecanoate + holo-[ACP] + H(+)</text>
        <dbReference type="Rhea" id="RHEA:30123"/>
        <dbReference type="Rhea" id="RHEA-COMP:9648"/>
        <dbReference type="Rhea" id="RHEA-COMP:9685"/>
        <dbReference type="ChEBI" id="CHEBI:15377"/>
        <dbReference type="ChEBI" id="CHEBI:15378"/>
        <dbReference type="ChEBI" id="CHEBI:30807"/>
        <dbReference type="ChEBI" id="CHEBI:64479"/>
        <dbReference type="ChEBI" id="CHEBI:78477"/>
        <dbReference type="EC" id="3.1.2.14"/>
    </reaction>
    <physiologicalReaction direction="left-to-right" evidence="31">
        <dbReference type="Rhea" id="RHEA:30124"/>
    </physiologicalReaction>
</comment>
<dbReference type="GO" id="GO:0044550">
    <property type="term" value="P:secondary metabolite biosynthetic process"/>
    <property type="evidence" value="ECO:0007669"/>
    <property type="project" value="UniProtKB-ARBA"/>
</dbReference>
<evidence type="ECO:0000256" key="39">
    <source>
        <dbReference type="ARBA" id="ARBA00049019"/>
    </source>
</evidence>
<dbReference type="InterPro" id="IPR050091">
    <property type="entry name" value="PKS_NRPS_Biosynth_Enz"/>
</dbReference>
<dbReference type="SMART" id="SM00827">
    <property type="entry name" value="PKS_AT"/>
    <property type="match status" value="1"/>
</dbReference>
<dbReference type="SUPFAM" id="SSF53474">
    <property type="entry name" value="alpha/beta-Hydrolases"/>
    <property type="match status" value="1"/>
</dbReference>
<dbReference type="PANTHER" id="PTHR43775:SF37">
    <property type="entry name" value="SI:DKEY-61P9.11"/>
    <property type="match status" value="1"/>
</dbReference>
<evidence type="ECO:0000256" key="25">
    <source>
        <dbReference type="ARBA" id="ARBA00047810"/>
    </source>
</evidence>
<name>A0A5N6Z2U1_9EURO</name>
<dbReference type="GO" id="GO:0016874">
    <property type="term" value="F:ligase activity"/>
    <property type="evidence" value="ECO:0007669"/>
    <property type="project" value="UniProtKB-KW"/>
</dbReference>
<evidence type="ECO:0000256" key="36">
    <source>
        <dbReference type="ARBA" id="ARBA00048691"/>
    </source>
</evidence>
<dbReference type="Pfam" id="PF21089">
    <property type="entry name" value="PKS_DH_N"/>
    <property type="match status" value="1"/>
</dbReference>
<sequence length="2248" mass="245569">MSISSGREPIAIVGIGCRLPGGITSATKFWDVLCQGLDVITDVPDDRFDATTFHDSDTRKYGAVRNRKGGFVPDIHSFDAEFFGYYPAEASRIDPQQRLVLEASVHALEDSGTALEQVAGSRTGVFIGTFAYDHLAIQLTPEQRDNISPHVAMGVSVCSVANRVSHRLNLHGPSVTLDTACSSSLIAVHLACQSIWAGEGDSALAGGVNAILRPESTILLSQAGFLSPGGSCKSFDAAADGYVRSEGVGVVYLKPLSRALQDRDRVYSIICGSLVNQDGYTPEGFTVPSLKAQTALIKSVYTQAGVDPAHVRYVEAHGPGTPIGDPIEAKALGNQIGQKRSADDKSCLYIGSVKGNLGHLEGAAGVAGLIKAALTVFHRQVPPQVNHKHPNPAIDFKSLRLHVPSKLICMAEQRRKNKIFVGVNSFGAGGSNAHTILGEAPSSSHLSSSSSSRPDSPKHRVFLLSARSQPALQCAAQDLAAHLRQQQSVDLEDVAYTLNMRRSCYSQVAVLPATDVEGLCSRLDQVGSGEVSKDILTLQRNPETPHPKIAFLFSGQGGQWLGMGMALASQQPVFRESLAAFDALYSPLAGLSILDEMSPSGKSDTSRLNSTTIVQPAIAAVQIALAEMLISYGVKPAAIVGHSIGEIAAAYVAGALSREQAVYTIYLRSKIQTDVATINGLKLTTLAGNTEALKVVADDLRHRGTFAQFVKVEVPYHSRSMDLYKTEMIESLSMIQGSETLPHVDLYSTVTTCIEPGTHLTGQYWFDNVRRPVRYVETATRMLEDGCNFLIEIGPHPVLVSGTRGVAESMGIQAHVLPTMVRGSDIEPLSRLIGVAYAIGIPAEISSFNGGGGQLIDLPLYPFQREHLWFEHPEAQDRRLAKSRHPFYLDSKSLTDDGRASLRLRLSTGASPFLADHVVDGAVVFPMTGHVEAAYMAAKQYMPGMRVWLENLRFESPVVLVPAQDFAPQDFVIASRPAASNPDSVWQICSRGRINMFDHPSSSNPEALESVKSRIQMGGIQLDVEDFYTTIERSGLRYGEAFRCIKEMWRLGGEIFACVKLPTSCITDIPRFRLHPALLDACLQALFADIHHHGDPGAVYLPFHIQEIEIFGPHGTSTAFSHIRMKYRDNQFFRCDASVYDETGRVLASSSNVAGSLEHRISFEHESPLEGSSDRVPVDYTNILFLDLDLSCDFQLLRLVQNAFPEVPIHQVSFTATKTNWNTNEWGFQLDRRTLLVIPADLGVVFSTLLRVARWIHEENGGCMAPTDSQCDPFSASLQGAVRVMINELPQSRIRNFKLLEEELQTNRLSRNDITVAIRSSGRFFEQIVEVNTEEEGKDMIKLLPARGGRYFSEPGLSGSLDDVVIRQQPSIDITADDVAIEVHATGLNFKDATSGALGGRKLGLEVAGYVTHVGANVQGIETGTRVMARNLAACIPIAYLTAYYTLVYLGRLTAGQSVLIHSAAGGVGIAAIQIAKLPRRRDSVLGMGGVEAVFDSRSLSFHDNVMNATGGRGVDLVLNSLTGNMFTQSVACLAPFGRFLEIGKTDIYRNMRLGLQQFGENCSFFAPELHRQMMEEVSGLLASGKLLPLPVTVYPITGLSKALRELSRSAAIGKIAIEMPENVHVQAEPQVRLTLRGDRTYLITGGASGLGLHLARFLVERGARHLLLDLMIKQADISNYEAVASIFCPPTEWPSIGGVIHCAAVLRDIYAHETTMDDFWAVFSPKAMGAWNVHLASQNTHLEFFVLISSISSLLGFAGQFSYVAANKFLDALASHRQACGLPGLSLNLGLLGPFAGMSRKSGETDRVFDILESQGLSFINLPTVLSTLERMIIRNAKQRLVGSVDFSMYVKAHPHVARDGLFLRLLHEQDGMNRTESKRSRRDGKEQVAEVLRSGLAKIVGVEPSRISLTEKIGKYTLDSLSLTQMRAMILREYRVAYPLMRLFQSPCIEVIAEEVHSLLGNGSTVTRESLATATGAESNAFIGGGLSALSPWFIRGKGSGARVVCFHSMGTGASLFTPFLMDPPEGLDPVAVQLPGRETRADEACVTSVLEIVQQIVEEMKTWEGPPHIFWGHSFGGIIAFEVMRALRRQGKPLPYLLVTGTIAPQLASTWQRRDVFLQVLADNYSPEYLLGVSRYVDDPDFVRSILPIMRKDAPLLLGYQFTEEDMFDVPITAFAARQDDMVYPDEIQSWASHSRDFKIIQVDGDHWFLRRNWKLLQQTLVEMAVLSRGAIHIPNNSAPNPKET</sequence>
<accession>A0A5N6Z2U1</accession>
<dbReference type="GO" id="GO:0008270">
    <property type="term" value="F:zinc ion binding"/>
    <property type="evidence" value="ECO:0007669"/>
    <property type="project" value="InterPro"/>
</dbReference>
<evidence type="ECO:0000256" key="20">
    <source>
        <dbReference type="ARBA" id="ARBA00047400"/>
    </source>
</evidence>
<dbReference type="Pfam" id="PF16197">
    <property type="entry name" value="KAsynt_C_assoc"/>
    <property type="match status" value="1"/>
</dbReference>
<keyword evidence="5" id="KW-0702">S-nitrosylation</keyword>
<keyword evidence="3" id="KW-0597">Phosphoprotein</keyword>
<dbReference type="Pfam" id="PF02801">
    <property type="entry name" value="Ketoacyl-synt_C"/>
    <property type="match status" value="1"/>
</dbReference>
<evidence type="ECO:0000259" key="51">
    <source>
        <dbReference type="PROSITE" id="PS52019"/>
    </source>
</evidence>
<comment type="catalytic activity">
    <reaction evidence="29">
        <text>hexadecanoyl-[ACP] + malonyl-[ACP] + H(+) = 3-oxooctadecanoyl-[ACP] + holo-[ACP] + CO2</text>
        <dbReference type="Rhea" id="RHEA:41916"/>
        <dbReference type="Rhea" id="RHEA-COMP:9623"/>
        <dbReference type="Rhea" id="RHEA-COMP:9652"/>
        <dbReference type="Rhea" id="RHEA-COMP:9653"/>
        <dbReference type="Rhea" id="RHEA-COMP:9685"/>
        <dbReference type="ChEBI" id="CHEBI:15378"/>
        <dbReference type="ChEBI" id="CHEBI:16526"/>
        <dbReference type="ChEBI" id="CHEBI:64479"/>
        <dbReference type="ChEBI" id="CHEBI:78449"/>
        <dbReference type="ChEBI" id="CHEBI:78483"/>
        <dbReference type="ChEBI" id="CHEBI:78487"/>
    </reaction>
    <physiologicalReaction direction="left-to-right" evidence="29">
        <dbReference type="Rhea" id="RHEA:41917"/>
    </physiologicalReaction>
</comment>
<dbReference type="InterPro" id="IPR057326">
    <property type="entry name" value="KR_dom"/>
</dbReference>
<dbReference type="GO" id="GO:0019171">
    <property type="term" value="F:(3R)-hydroxyacyl-[acyl-carrier-protein] dehydratase activity"/>
    <property type="evidence" value="ECO:0007669"/>
    <property type="project" value="UniProtKB-EC"/>
</dbReference>
<dbReference type="OrthoDB" id="5334845at2759"/>
<evidence type="ECO:0000256" key="14">
    <source>
        <dbReference type="ARBA" id="ARBA00023399"/>
    </source>
</evidence>
<comment type="catalytic activity">
    <reaction evidence="34">
        <text>3-oxohexanoyl-[ACP] + NADPH + H(+) = (3R)-hydroxyhexanoyl-[ACP] + NADP(+)</text>
        <dbReference type="Rhea" id="RHEA:41824"/>
        <dbReference type="Rhea" id="RHEA-COMP:9629"/>
        <dbReference type="Rhea" id="RHEA-COMP:9630"/>
        <dbReference type="ChEBI" id="CHEBI:15378"/>
        <dbReference type="ChEBI" id="CHEBI:57783"/>
        <dbReference type="ChEBI" id="CHEBI:58349"/>
        <dbReference type="ChEBI" id="CHEBI:78456"/>
        <dbReference type="ChEBI" id="CHEBI:78457"/>
    </reaction>
    <physiologicalReaction direction="left-to-right" evidence="34">
        <dbReference type="Rhea" id="RHEA:41825"/>
    </physiologicalReaction>
</comment>
<evidence type="ECO:0000256" key="24">
    <source>
        <dbReference type="ARBA" id="ARBA00047578"/>
    </source>
</evidence>
<dbReference type="SMART" id="SM00825">
    <property type="entry name" value="PKS_KS"/>
    <property type="match status" value="1"/>
</dbReference>
<dbReference type="Gene3D" id="3.10.129.110">
    <property type="entry name" value="Polyketide synthase dehydratase"/>
    <property type="match status" value="1"/>
</dbReference>
<comment type="catalytic activity">
    <reaction evidence="11">
        <text>(3R)-hydroxydecanoyl-[ACP] = (2E)-decenoyl-[ACP] + H2O</text>
        <dbReference type="Rhea" id="RHEA:41860"/>
        <dbReference type="Rhea" id="RHEA-COMP:9638"/>
        <dbReference type="Rhea" id="RHEA-COMP:9639"/>
        <dbReference type="ChEBI" id="CHEBI:15377"/>
        <dbReference type="ChEBI" id="CHEBI:78466"/>
        <dbReference type="ChEBI" id="CHEBI:78467"/>
    </reaction>
    <physiologicalReaction direction="left-to-right" evidence="11">
        <dbReference type="Rhea" id="RHEA:41861"/>
    </physiologicalReaction>
</comment>
<evidence type="ECO:0000256" key="34">
    <source>
        <dbReference type="ARBA" id="ARBA00048571"/>
    </source>
</evidence>
<dbReference type="InterPro" id="IPR042104">
    <property type="entry name" value="PKS_dehydratase_sf"/>
</dbReference>
<comment type="catalytic activity">
    <reaction evidence="23">
        <text>(2E)-butenoyl-[ACP] + NADPH + H(+) = butanoyl-[ACP] + NADP(+)</text>
        <dbReference type="Rhea" id="RHEA:41812"/>
        <dbReference type="Rhea" id="RHEA-COMP:9627"/>
        <dbReference type="Rhea" id="RHEA-COMP:9628"/>
        <dbReference type="ChEBI" id="CHEBI:15378"/>
        <dbReference type="ChEBI" id="CHEBI:57783"/>
        <dbReference type="ChEBI" id="CHEBI:58349"/>
        <dbReference type="ChEBI" id="CHEBI:78453"/>
        <dbReference type="ChEBI" id="CHEBI:78454"/>
    </reaction>
    <physiologicalReaction direction="left-to-right" evidence="23">
        <dbReference type="Rhea" id="RHEA:41813"/>
    </physiologicalReaction>
</comment>
<comment type="catalytic activity">
    <reaction evidence="43">
        <text>3-oxohexadecanoyl-[ACP] + NADPH + H(+) = (3R)-hydroxyhexadecanoyl-[ACP] + NADP(+)</text>
        <dbReference type="Rhea" id="RHEA:41904"/>
        <dbReference type="Rhea" id="RHEA-COMP:9649"/>
        <dbReference type="Rhea" id="RHEA-COMP:9650"/>
        <dbReference type="ChEBI" id="CHEBI:15378"/>
        <dbReference type="ChEBI" id="CHEBI:57783"/>
        <dbReference type="ChEBI" id="CHEBI:58349"/>
        <dbReference type="ChEBI" id="CHEBI:78478"/>
        <dbReference type="ChEBI" id="CHEBI:78480"/>
    </reaction>
    <physiologicalReaction direction="left-to-right" evidence="43">
        <dbReference type="Rhea" id="RHEA:41905"/>
    </physiologicalReaction>
</comment>
<dbReference type="GO" id="GO:0006633">
    <property type="term" value="P:fatty acid biosynthetic process"/>
    <property type="evidence" value="ECO:0007669"/>
    <property type="project" value="InterPro"/>
</dbReference>
<evidence type="ECO:0000256" key="44">
    <source>
        <dbReference type="ARBA" id="ARBA00049422"/>
    </source>
</evidence>
<evidence type="ECO:0000256" key="48">
    <source>
        <dbReference type="PROSITE-ProRule" id="PRU01363"/>
    </source>
</evidence>
<dbReference type="InterPro" id="IPR011032">
    <property type="entry name" value="GroES-like_sf"/>
</dbReference>
<dbReference type="Pfam" id="PF00550">
    <property type="entry name" value="PP-binding"/>
    <property type="match status" value="1"/>
</dbReference>
<dbReference type="Pfam" id="PF00975">
    <property type="entry name" value="Thioesterase"/>
    <property type="match status" value="1"/>
</dbReference>
<dbReference type="SUPFAM" id="SSF53901">
    <property type="entry name" value="Thiolase-like"/>
    <property type="match status" value="1"/>
</dbReference>
<comment type="catalytic activity">
    <reaction evidence="38">
        <text>3-oxotetradecanoyl-[ACP] + NADPH + H(+) = (3R)-hydroxytetradecanoyl-[ACP] + NADP(+)</text>
        <dbReference type="Rhea" id="RHEA:41888"/>
        <dbReference type="Rhea" id="RHEA-COMP:9645"/>
        <dbReference type="Rhea" id="RHEA-COMP:9646"/>
        <dbReference type="ChEBI" id="CHEBI:15378"/>
        <dbReference type="ChEBI" id="CHEBI:57783"/>
        <dbReference type="ChEBI" id="CHEBI:58349"/>
        <dbReference type="ChEBI" id="CHEBI:78473"/>
        <dbReference type="ChEBI" id="CHEBI:78474"/>
    </reaction>
    <physiologicalReaction direction="left-to-right" evidence="38">
        <dbReference type="Rhea" id="RHEA:41889"/>
    </physiologicalReaction>
</comment>
<dbReference type="InterPro" id="IPR036291">
    <property type="entry name" value="NAD(P)-bd_dom_sf"/>
</dbReference>
<comment type="catalytic activity">
    <reaction evidence="15">
        <text>(3R)-hydroxyhexadecanoyl-[ACP] = (2E)-hexadecenoyl-[ACP] + H2O</text>
        <dbReference type="Rhea" id="RHEA:41908"/>
        <dbReference type="Rhea" id="RHEA-COMP:9650"/>
        <dbReference type="Rhea" id="RHEA-COMP:9651"/>
        <dbReference type="ChEBI" id="CHEBI:15377"/>
        <dbReference type="ChEBI" id="CHEBI:78480"/>
        <dbReference type="ChEBI" id="CHEBI:78481"/>
    </reaction>
    <physiologicalReaction direction="left-to-right" evidence="15">
        <dbReference type="Rhea" id="RHEA:41909"/>
    </physiologicalReaction>
</comment>
<feature type="active site" description="Proton acceptor; for dehydratase activity" evidence="48">
    <location>
        <position position="917"/>
    </location>
</feature>
<comment type="catalytic activity">
    <reaction evidence="40">
        <text>decanoyl-[ACP] + malonyl-[ACP] + H(+) = 3-oxododecanoyl-[ACP] + holo-[ACP] + CO2</text>
        <dbReference type="Rhea" id="RHEA:41868"/>
        <dbReference type="Rhea" id="RHEA-COMP:9623"/>
        <dbReference type="Rhea" id="RHEA-COMP:9640"/>
        <dbReference type="Rhea" id="RHEA-COMP:9641"/>
        <dbReference type="Rhea" id="RHEA-COMP:9685"/>
        <dbReference type="ChEBI" id="CHEBI:15378"/>
        <dbReference type="ChEBI" id="CHEBI:16526"/>
        <dbReference type="ChEBI" id="CHEBI:64479"/>
        <dbReference type="ChEBI" id="CHEBI:78449"/>
        <dbReference type="ChEBI" id="CHEBI:78468"/>
        <dbReference type="ChEBI" id="CHEBI:78469"/>
    </reaction>
    <physiologicalReaction direction="left-to-right" evidence="40">
        <dbReference type="Rhea" id="RHEA:41869"/>
    </physiologicalReaction>
</comment>
<dbReference type="SUPFAM" id="SSF51735">
    <property type="entry name" value="NAD(P)-binding Rossmann-fold domains"/>
    <property type="match status" value="2"/>
</dbReference>
<dbReference type="GO" id="GO:0016297">
    <property type="term" value="F:fatty acyl-[ACP] hydrolase activity"/>
    <property type="evidence" value="ECO:0007669"/>
    <property type="project" value="UniProtKB-EC"/>
</dbReference>
<feature type="domain" description="Ketosynthase family 3 (KS3)" evidence="50">
    <location>
        <begin position="7"/>
        <end position="439"/>
    </location>
</feature>
<evidence type="ECO:0000256" key="5">
    <source>
        <dbReference type="ARBA" id="ARBA00022799"/>
    </source>
</evidence>
<evidence type="ECO:0000313" key="53">
    <source>
        <dbReference type="Proteomes" id="UP000327118"/>
    </source>
</evidence>
<dbReference type="Gene3D" id="3.30.70.3290">
    <property type="match status" value="2"/>
</dbReference>
<evidence type="ECO:0000256" key="38">
    <source>
        <dbReference type="ARBA" id="ARBA00048935"/>
    </source>
</evidence>
<comment type="catalytic activity">
    <reaction evidence="10">
        <text>(3R)-hydroxyhexanoyl-[ACP] = (2E)-hexenoyl-[ACP] + H2O</text>
        <dbReference type="Rhea" id="RHEA:41828"/>
        <dbReference type="Rhea" id="RHEA-COMP:9630"/>
        <dbReference type="Rhea" id="RHEA-COMP:9631"/>
        <dbReference type="ChEBI" id="CHEBI:15377"/>
        <dbReference type="ChEBI" id="CHEBI:78457"/>
        <dbReference type="ChEBI" id="CHEBI:78458"/>
    </reaction>
    <physiologicalReaction direction="left-to-right" evidence="10">
        <dbReference type="Rhea" id="RHEA:41829"/>
    </physiologicalReaction>
</comment>
<evidence type="ECO:0000256" key="1">
    <source>
        <dbReference type="ARBA" id="ARBA00005189"/>
    </source>
</evidence>
<comment type="catalytic activity">
    <reaction evidence="37">
        <text>hexadecanoyl-[ACP] + H2O = hexadecanoate + holo-[ACP] + H(+)</text>
        <dbReference type="Rhea" id="RHEA:41932"/>
        <dbReference type="Rhea" id="RHEA-COMP:9652"/>
        <dbReference type="Rhea" id="RHEA-COMP:9685"/>
        <dbReference type="ChEBI" id="CHEBI:7896"/>
        <dbReference type="ChEBI" id="CHEBI:15377"/>
        <dbReference type="ChEBI" id="CHEBI:15378"/>
        <dbReference type="ChEBI" id="CHEBI:64479"/>
        <dbReference type="ChEBI" id="CHEBI:78483"/>
        <dbReference type="EC" id="3.1.2.14"/>
    </reaction>
    <physiologicalReaction direction="left-to-right" evidence="37">
        <dbReference type="Rhea" id="RHEA:41933"/>
    </physiologicalReaction>
</comment>
<feature type="active site" description="Proton donor; for dehydratase activity" evidence="48">
    <location>
        <position position="1080"/>
    </location>
</feature>
<dbReference type="GO" id="GO:0004316">
    <property type="term" value="F:3-oxoacyl-[acyl-carrier-protein] reductase (NADPH) activity"/>
    <property type="evidence" value="ECO:0007669"/>
    <property type="project" value="UniProtKB-EC"/>
</dbReference>
<dbReference type="Pfam" id="PF00109">
    <property type="entry name" value="ketoacyl-synt"/>
    <property type="match status" value="1"/>
</dbReference>
<comment type="pathway">
    <text evidence="1">Lipid metabolism.</text>
</comment>
<dbReference type="Gene3D" id="3.40.50.720">
    <property type="entry name" value="NAD(P)-binding Rossmann-like Domain"/>
    <property type="match status" value="2"/>
</dbReference>
<feature type="domain" description="PKS/mFAS DH" evidence="51">
    <location>
        <begin position="885"/>
        <end position="1164"/>
    </location>
</feature>
<evidence type="ECO:0000256" key="43">
    <source>
        <dbReference type="ARBA" id="ARBA00049414"/>
    </source>
</evidence>
<evidence type="ECO:0000256" key="32">
    <source>
        <dbReference type="ARBA" id="ARBA00048420"/>
    </source>
</evidence>
<evidence type="ECO:0000256" key="31">
    <source>
        <dbReference type="ARBA" id="ARBA00048289"/>
    </source>
</evidence>
<comment type="catalytic activity">
    <reaction evidence="21">
        <text>3-oxodecanoyl-[ACP] + NADPH + H(+) = (3R)-hydroxydecanoyl-[ACP] + NADP(+)</text>
        <dbReference type="Rhea" id="RHEA:41856"/>
        <dbReference type="Rhea" id="RHEA-COMP:9637"/>
        <dbReference type="Rhea" id="RHEA-COMP:9638"/>
        <dbReference type="ChEBI" id="CHEBI:15378"/>
        <dbReference type="ChEBI" id="CHEBI:57783"/>
        <dbReference type="ChEBI" id="CHEBI:58349"/>
        <dbReference type="ChEBI" id="CHEBI:78464"/>
        <dbReference type="ChEBI" id="CHEBI:78466"/>
    </reaction>
    <physiologicalReaction direction="left-to-right" evidence="21">
        <dbReference type="Rhea" id="RHEA:41857"/>
    </physiologicalReaction>
</comment>
<comment type="catalytic activity">
    <reaction evidence="28">
        <text>acetyl-[ACP] + malonyl-[ACP] + H(+) = 3-oxobutanoyl-[ACP] + holo-[ACP] + CO2</text>
        <dbReference type="Rhea" id="RHEA:41800"/>
        <dbReference type="Rhea" id="RHEA-COMP:9621"/>
        <dbReference type="Rhea" id="RHEA-COMP:9623"/>
        <dbReference type="Rhea" id="RHEA-COMP:9625"/>
        <dbReference type="Rhea" id="RHEA-COMP:9685"/>
        <dbReference type="ChEBI" id="CHEBI:15378"/>
        <dbReference type="ChEBI" id="CHEBI:16526"/>
        <dbReference type="ChEBI" id="CHEBI:64479"/>
        <dbReference type="ChEBI" id="CHEBI:78446"/>
        <dbReference type="ChEBI" id="CHEBI:78449"/>
        <dbReference type="ChEBI" id="CHEBI:78450"/>
    </reaction>
    <physiologicalReaction direction="left-to-right" evidence="28">
        <dbReference type="Rhea" id="RHEA:41801"/>
    </physiologicalReaction>
</comment>
<evidence type="ECO:0000256" key="29">
    <source>
        <dbReference type="ARBA" id="ARBA00048051"/>
    </source>
</evidence>
<evidence type="ECO:0000256" key="11">
    <source>
        <dbReference type="ARBA" id="ARBA00023388"/>
    </source>
</evidence>
<dbReference type="Gene3D" id="3.90.180.10">
    <property type="entry name" value="Medium-chain alcohol dehydrogenases, catalytic domain"/>
    <property type="match status" value="1"/>
</dbReference>
<evidence type="ECO:0000256" key="42">
    <source>
        <dbReference type="ARBA" id="ARBA00049263"/>
    </source>
</evidence>
<dbReference type="InterPro" id="IPR020843">
    <property type="entry name" value="ER"/>
</dbReference>
<dbReference type="SMART" id="SM00822">
    <property type="entry name" value="PKS_KR"/>
    <property type="match status" value="1"/>
</dbReference>
<dbReference type="PROSITE" id="PS01162">
    <property type="entry name" value="QOR_ZETA_CRYSTAL"/>
    <property type="match status" value="1"/>
</dbReference>
<dbReference type="InterPro" id="IPR014043">
    <property type="entry name" value="Acyl_transferase_dom"/>
</dbReference>
<comment type="catalytic activity">
    <reaction evidence="22">
        <text>tetradecanoyl-[ACP] + malonyl-[ACP] + H(+) = 3-oxohexadecanoyl-[ACP] + holo-[ACP] + CO2</text>
        <dbReference type="Rhea" id="RHEA:41900"/>
        <dbReference type="Rhea" id="RHEA-COMP:9623"/>
        <dbReference type="Rhea" id="RHEA-COMP:9648"/>
        <dbReference type="Rhea" id="RHEA-COMP:9649"/>
        <dbReference type="Rhea" id="RHEA-COMP:9685"/>
        <dbReference type="ChEBI" id="CHEBI:15378"/>
        <dbReference type="ChEBI" id="CHEBI:16526"/>
        <dbReference type="ChEBI" id="CHEBI:64479"/>
        <dbReference type="ChEBI" id="CHEBI:78449"/>
        <dbReference type="ChEBI" id="CHEBI:78477"/>
        <dbReference type="ChEBI" id="CHEBI:78478"/>
    </reaction>
    <physiologicalReaction direction="left-to-right" evidence="22">
        <dbReference type="Rhea" id="RHEA:41901"/>
    </physiologicalReaction>
</comment>
<dbReference type="PROSITE" id="PS52019">
    <property type="entry name" value="PKS_MFAS_DH"/>
    <property type="match status" value="1"/>
</dbReference>
<dbReference type="InterPro" id="IPR049552">
    <property type="entry name" value="PKS_DH_N"/>
</dbReference>
<comment type="catalytic activity">
    <reaction evidence="35">
        <text>a 2,3-saturated acyl-[ACP] + NADP(+) = a (2E)-enoyl-[ACP] + NADPH + H(+)</text>
        <dbReference type="Rhea" id="RHEA:22564"/>
        <dbReference type="Rhea" id="RHEA-COMP:9925"/>
        <dbReference type="Rhea" id="RHEA-COMP:9926"/>
        <dbReference type="ChEBI" id="CHEBI:15378"/>
        <dbReference type="ChEBI" id="CHEBI:57783"/>
        <dbReference type="ChEBI" id="CHEBI:58349"/>
        <dbReference type="ChEBI" id="CHEBI:78784"/>
        <dbReference type="ChEBI" id="CHEBI:78785"/>
        <dbReference type="EC" id="1.3.1.39"/>
    </reaction>
    <physiologicalReaction direction="right-to-left" evidence="35">
        <dbReference type="Rhea" id="RHEA:22566"/>
    </physiologicalReaction>
</comment>
<keyword evidence="2" id="KW-0596">Phosphopantetheine</keyword>
<dbReference type="InterPro" id="IPR049551">
    <property type="entry name" value="PKS_DH_C"/>
</dbReference>
<dbReference type="SUPFAM" id="SSF50129">
    <property type="entry name" value="GroES-like"/>
    <property type="match status" value="1"/>
</dbReference>
<evidence type="ECO:0000256" key="22">
    <source>
        <dbReference type="ARBA" id="ARBA00047451"/>
    </source>
</evidence>
<dbReference type="PROSITE" id="PS00606">
    <property type="entry name" value="KS3_1"/>
    <property type="match status" value="1"/>
</dbReference>
<organism evidence="52 53">
    <name type="scientific">Aspergillus coremiiformis</name>
    <dbReference type="NCBI Taxonomy" id="138285"/>
    <lineage>
        <taxon>Eukaryota</taxon>
        <taxon>Fungi</taxon>
        <taxon>Dikarya</taxon>
        <taxon>Ascomycota</taxon>
        <taxon>Pezizomycotina</taxon>
        <taxon>Eurotiomycetes</taxon>
        <taxon>Eurotiomycetidae</taxon>
        <taxon>Eurotiales</taxon>
        <taxon>Aspergillaceae</taxon>
        <taxon>Aspergillus</taxon>
        <taxon>Aspergillus subgen. Circumdati</taxon>
    </lineage>
</organism>
<evidence type="ECO:0000256" key="26">
    <source>
        <dbReference type="ARBA" id="ARBA00047897"/>
    </source>
</evidence>
<dbReference type="Pfam" id="PF00698">
    <property type="entry name" value="Acyl_transf_1"/>
    <property type="match status" value="1"/>
</dbReference>
<dbReference type="InterPro" id="IPR032821">
    <property type="entry name" value="PKS_assoc"/>
</dbReference>
<dbReference type="PROSITE" id="PS52004">
    <property type="entry name" value="KS3_2"/>
    <property type="match status" value="1"/>
</dbReference>
<comment type="catalytic activity">
    <reaction evidence="9">
        <text>(3R)-hydroxydodecanoyl-[ACP] = (2E)-dodecenoyl-[ACP] + H2O</text>
        <dbReference type="Rhea" id="RHEA:41876"/>
        <dbReference type="Rhea" id="RHEA-COMP:9642"/>
        <dbReference type="Rhea" id="RHEA-COMP:9643"/>
        <dbReference type="ChEBI" id="CHEBI:15377"/>
        <dbReference type="ChEBI" id="CHEBI:78470"/>
        <dbReference type="ChEBI" id="CHEBI:78472"/>
    </reaction>
    <physiologicalReaction direction="left-to-right" evidence="9">
        <dbReference type="Rhea" id="RHEA:41877"/>
    </physiologicalReaction>
</comment>
<comment type="function">
    <text evidence="17">Fatty acid synthetase is a multifunctional enzyme that catalyzes the de novo biosynthesis of long-chain saturated fatty acids starting from acetyl-CoA and malonyl-CoA in the presence of NADPH. This multifunctional protein contains 7 catalytic activities and a site for the binding of the prosthetic group 4'-phosphopantetheine of the acyl carrier protein ([ACP]) domain.</text>
</comment>
<feature type="region of interest" description="N-terminal hotdog fold" evidence="48">
    <location>
        <begin position="885"/>
        <end position="1001"/>
    </location>
</feature>
<evidence type="ECO:0000256" key="21">
    <source>
        <dbReference type="ARBA" id="ARBA00047440"/>
    </source>
</evidence>
<dbReference type="SMART" id="SM00829">
    <property type="entry name" value="PKS_ER"/>
    <property type="match status" value="1"/>
</dbReference>
<dbReference type="GO" id="GO:0141148">
    <property type="term" value="F:enoyl-[acyl-carrier-protein] reductase (NADPH) activity"/>
    <property type="evidence" value="ECO:0007669"/>
    <property type="project" value="UniProtKB-EC"/>
</dbReference>
<dbReference type="SUPFAM" id="SSF52151">
    <property type="entry name" value="FabD/lysophospholipase-like"/>
    <property type="match status" value="1"/>
</dbReference>
<evidence type="ECO:0000256" key="23">
    <source>
        <dbReference type="ARBA" id="ARBA00047500"/>
    </source>
</evidence>
<evidence type="ECO:0000256" key="46">
    <source>
        <dbReference type="ARBA" id="ARBA00049521"/>
    </source>
</evidence>
<comment type="catalytic activity">
    <reaction evidence="18">
        <text>3-oxooctadecanoyl-[ACP] + NADPH + H(+) = (3R)-hydroxyoctadecanoyl-[ACP] + NADP(+)</text>
        <dbReference type="Rhea" id="RHEA:41920"/>
        <dbReference type="Rhea" id="RHEA-COMP:9653"/>
        <dbReference type="Rhea" id="RHEA-COMP:9654"/>
        <dbReference type="ChEBI" id="CHEBI:15378"/>
        <dbReference type="ChEBI" id="CHEBI:57783"/>
        <dbReference type="ChEBI" id="CHEBI:58349"/>
        <dbReference type="ChEBI" id="CHEBI:78487"/>
        <dbReference type="ChEBI" id="CHEBI:78488"/>
    </reaction>
    <physiologicalReaction direction="left-to-right" evidence="18">
        <dbReference type="Rhea" id="RHEA:41921"/>
    </physiologicalReaction>
</comment>
<comment type="catalytic activity">
    <reaction evidence="14">
        <text>(3R)-hydroxyoctadecanoyl-[ACP] = (2E)-octadecenoyl-[ACP] + H2O</text>
        <dbReference type="Rhea" id="RHEA:41924"/>
        <dbReference type="Rhea" id="RHEA-COMP:9654"/>
        <dbReference type="Rhea" id="RHEA-COMP:9655"/>
        <dbReference type="ChEBI" id="CHEBI:15377"/>
        <dbReference type="ChEBI" id="CHEBI:78488"/>
        <dbReference type="ChEBI" id="CHEBI:78489"/>
    </reaction>
    <physiologicalReaction direction="left-to-right" evidence="14">
        <dbReference type="Rhea" id="RHEA:41925"/>
    </physiologicalReaction>
</comment>
<proteinExistence type="predicted"/>
<protein>
    <submittedName>
        <fullName evidence="52">Polyketide synthase</fullName>
    </submittedName>
</protein>
<dbReference type="CDD" id="cd05195">
    <property type="entry name" value="enoyl_red"/>
    <property type="match status" value="1"/>
</dbReference>
<dbReference type="Gene3D" id="1.10.1200.10">
    <property type="entry name" value="ACP-like"/>
    <property type="match status" value="1"/>
</dbReference>
<evidence type="ECO:0000256" key="47">
    <source>
        <dbReference type="ARBA" id="ARBA00049533"/>
    </source>
</evidence>
<comment type="catalytic activity">
    <reaction evidence="33">
        <text>a fatty acyl-[ACP] + malonyl-[ACP] + H(+) = a 3-oxoacyl-[ACP] + holo-[ACP] + CO2</text>
        <dbReference type="Rhea" id="RHEA:22836"/>
        <dbReference type="Rhea" id="RHEA-COMP:9623"/>
        <dbReference type="Rhea" id="RHEA-COMP:9685"/>
        <dbReference type="Rhea" id="RHEA-COMP:9916"/>
        <dbReference type="Rhea" id="RHEA-COMP:14125"/>
        <dbReference type="ChEBI" id="CHEBI:15378"/>
        <dbReference type="ChEBI" id="CHEBI:16526"/>
        <dbReference type="ChEBI" id="CHEBI:64479"/>
        <dbReference type="ChEBI" id="CHEBI:78449"/>
        <dbReference type="ChEBI" id="CHEBI:78776"/>
        <dbReference type="ChEBI" id="CHEBI:138651"/>
        <dbReference type="EC" id="2.3.1.41"/>
    </reaction>
    <physiologicalReaction direction="left-to-right" evidence="33">
        <dbReference type="Rhea" id="RHEA:22837"/>
    </physiologicalReaction>
</comment>
<comment type="catalytic activity">
    <reaction evidence="24">
        <text>dodecanoyl-[ACP] + malonyl-[ACP] + H(+) = 3-oxotetradecanoyl-[ACP] + holo-[ACP] + CO2</text>
        <dbReference type="Rhea" id="RHEA:41884"/>
        <dbReference type="Rhea" id="RHEA-COMP:9623"/>
        <dbReference type="Rhea" id="RHEA-COMP:9644"/>
        <dbReference type="Rhea" id="RHEA-COMP:9645"/>
        <dbReference type="Rhea" id="RHEA-COMP:9685"/>
        <dbReference type="ChEBI" id="CHEBI:15378"/>
        <dbReference type="ChEBI" id="CHEBI:16526"/>
        <dbReference type="ChEBI" id="CHEBI:64479"/>
        <dbReference type="ChEBI" id="CHEBI:65264"/>
        <dbReference type="ChEBI" id="CHEBI:78449"/>
        <dbReference type="ChEBI" id="CHEBI:78473"/>
    </reaction>
    <physiologicalReaction direction="left-to-right" evidence="24">
        <dbReference type="Rhea" id="RHEA:41885"/>
    </physiologicalReaction>
</comment>
<evidence type="ECO:0000256" key="18">
    <source>
        <dbReference type="ARBA" id="ARBA00047300"/>
    </source>
</evidence>
<comment type="catalytic activity">
    <reaction evidence="45">
        <text>butanoyl-[ACP] + malonyl-[ACP] + H(+) = 3-oxohexanoyl-[ACP] + holo-[ACP] + CO2</text>
        <dbReference type="Rhea" id="RHEA:41820"/>
        <dbReference type="Rhea" id="RHEA-COMP:9623"/>
        <dbReference type="Rhea" id="RHEA-COMP:9628"/>
        <dbReference type="Rhea" id="RHEA-COMP:9629"/>
        <dbReference type="Rhea" id="RHEA-COMP:9685"/>
        <dbReference type="ChEBI" id="CHEBI:15378"/>
        <dbReference type="ChEBI" id="CHEBI:16526"/>
        <dbReference type="ChEBI" id="CHEBI:64479"/>
        <dbReference type="ChEBI" id="CHEBI:78449"/>
        <dbReference type="ChEBI" id="CHEBI:78454"/>
        <dbReference type="ChEBI" id="CHEBI:78456"/>
    </reaction>
    <physiologicalReaction direction="left-to-right" evidence="45">
        <dbReference type="Rhea" id="RHEA:41821"/>
    </physiologicalReaction>
</comment>
<gene>
    <name evidence="52" type="ORF">BDV28DRAFT_162023</name>
</gene>
<evidence type="ECO:0000256" key="16">
    <source>
        <dbReference type="ARBA" id="ARBA00023402"/>
    </source>
</evidence>
<comment type="catalytic activity">
    <reaction evidence="27">
        <text>3-oxobutanoyl-[ACP] + NADPH + H(+) = (3R)-hydroxybutanoyl-[ACP] + NADP(+)</text>
        <dbReference type="Rhea" id="RHEA:41804"/>
        <dbReference type="Rhea" id="RHEA-COMP:9625"/>
        <dbReference type="Rhea" id="RHEA-COMP:9626"/>
        <dbReference type="ChEBI" id="CHEBI:15378"/>
        <dbReference type="ChEBI" id="CHEBI:57783"/>
        <dbReference type="ChEBI" id="CHEBI:58349"/>
        <dbReference type="ChEBI" id="CHEBI:78450"/>
        <dbReference type="ChEBI" id="CHEBI:78451"/>
    </reaction>
    <physiologicalReaction direction="left-to-right" evidence="27">
        <dbReference type="Rhea" id="RHEA:41805"/>
    </physiologicalReaction>
</comment>
<dbReference type="Gene3D" id="3.40.366.10">
    <property type="entry name" value="Malonyl-Coenzyme A Acyl Carrier Protein, domain 2"/>
    <property type="match status" value="2"/>
</dbReference>
<dbReference type="InterPro" id="IPR018201">
    <property type="entry name" value="Ketoacyl_synth_AS"/>
</dbReference>
<dbReference type="InterPro" id="IPR013154">
    <property type="entry name" value="ADH-like_N"/>
</dbReference>
<dbReference type="InterPro" id="IPR014030">
    <property type="entry name" value="Ketoacyl_synth_N"/>
</dbReference>
<dbReference type="InterPro" id="IPR001227">
    <property type="entry name" value="Ac_transferase_dom_sf"/>
</dbReference>
<dbReference type="InterPro" id="IPR016035">
    <property type="entry name" value="Acyl_Trfase/lysoPLipase"/>
</dbReference>
<comment type="catalytic activity">
    <reaction evidence="19">
        <text>hexanoyl-[ACP] + malonyl-[ACP] + H(+) = 3-oxooctanoyl-[ACP] + holo-[ACP] + CO2</text>
        <dbReference type="Rhea" id="RHEA:41836"/>
        <dbReference type="Rhea" id="RHEA-COMP:9623"/>
        <dbReference type="Rhea" id="RHEA-COMP:9632"/>
        <dbReference type="Rhea" id="RHEA-COMP:9633"/>
        <dbReference type="Rhea" id="RHEA-COMP:9685"/>
        <dbReference type="ChEBI" id="CHEBI:15378"/>
        <dbReference type="ChEBI" id="CHEBI:16526"/>
        <dbReference type="ChEBI" id="CHEBI:64479"/>
        <dbReference type="ChEBI" id="CHEBI:78449"/>
        <dbReference type="ChEBI" id="CHEBI:78459"/>
        <dbReference type="ChEBI" id="CHEBI:78460"/>
    </reaction>
    <physiologicalReaction direction="left-to-right" evidence="19">
        <dbReference type="Rhea" id="RHEA:41837"/>
    </physiologicalReaction>
</comment>
<evidence type="ECO:0000256" key="41">
    <source>
        <dbReference type="ARBA" id="ARBA00049171"/>
    </source>
</evidence>
<evidence type="ECO:0000256" key="19">
    <source>
        <dbReference type="ARBA" id="ARBA00047394"/>
    </source>
</evidence>
<comment type="catalytic activity">
    <reaction evidence="12">
        <text>a (3R)-hydroxyacyl-[ACP] = a (2E)-enoyl-[ACP] + H2O</text>
        <dbReference type="Rhea" id="RHEA:13097"/>
        <dbReference type="Rhea" id="RHEA-COMP:9925"/>
        <dbReference type="Rhea" id="RHEA-COMP:9945"/>
        <dbReference type="ChEBI" id="CHEBI:15377"/>
        <dbReference type="ChEBI" id="CHEBI:78784"/>
        <dbReference type="ChEBI" id="CHEBI:78827"/>
        <dbReference type="EC" id="4.2.1.59"/>
    </reaction>
    <physiologicalReaction direction="left-to-right" evidence="12">
        <dbReference type="Rhea" id="RHEA:13098"/>
    </physiologicalReaction>
</comment>
<dbReference type="Pfam" id="PF08659">
    <property type="entry name" value="KR"/>
    <property type="match status" value="2"/>
</dbReference>
<feature type="region of interest" description="C-terminal hotdog fold" evidence="48">
    <location>
        <begin position="1018"/>
        <end position="1164"/>
    </location>
</feature>
<dbReference type="InterPro" id="IPR002364">
    <property type="entry name" value="Quin_OxRdtase/zeta-crystal_CS"/>
</dbReference>
<comment type="catalytic activity">
    <reaction evidence="41">
        <text>(2E)-tetradecenoyl-[ACP] + NADPH + H(+) = tetradecanoyl-[ACP] + NADP(+)</text>
        <dbReference type="Rhea" id="RHEA:41896"/>
        <dbReference type="Rhea" id="RHEA-COMP:9647"/>
        <dbReference type="Rhea" id="RHEA-COMP:9648"/>
        <dbReference type="ChEBI" id="CHEBI:15378"/>
        <dbReference type="ChEBI" id="CHEBI:57783"/>
        <dbReference type="ChEBI" id="CHEBI:58349"/>
        <dbReference type="ChEBI" id="CHEBI:78475"/>
        <dbReference type="ChEBI" id="CHEBI:78477"/>
    </reaction>
    <physiologicalReaction direction="left-to-right" evidence="41">
        <dbReference type="Rhea" id="RHEA:41897"/>
    </physiologicalReaction>
</comment>
<comment type="catalytic activity">
    <reaction evidence="36">
        <text>holo-[ACP] + acetyl-CoA = acetyl-[ACP] + CoA</text>
        <dbReference type="Rhea" id="RHEA:41788"/>
        <dbReference type="Rhea" id="RHEA-COMP:9621"/>
        <dbReference type="Rhea" id="RHEA-COMP:9685"/>
        <dbReference type="ChEBI" id="CHEBI:57287"/>
        <dbReference type="ChEBI" id="CHEBI:57288"/>
        <dbReference type="ChEBI" id="CHEBI:64479"/>
        <dbReference type="ChEBI" id="CHEBI:78446"/>
        <dbReference type="EC" id="2.3.1.38"/>
    </reaction>
    <physiologicalReaction direction="left-to-right" evidence="36">
        <dbReference type="Rhea" id="RHEA:41789"/>
    </physiologicalReaction>
</comment>
<evidence type="ECO:0000256" key="2">
    <source>
        <dbReference type="ARBA" id="ARBA00022450"/>
    </source>
</evidence>
<feature type="region of interest" description="Disordered" evidence="49">
    <location>
        <begin position="437"/>
        <end position="458"/>
    </location>
</feature>
<evidence type="ECO:0000256" key="49">
    <source>
        <dbReference type="SAM" id="MobiDB-lite"/>
    </source>
</evidence>
<dbReference type="Proteomes" id="UP000327118">
    <property type="component" value="Unassembled WGS sequence"/>
</dbReference>
<evidence type="ECO:0000256" key="40">
    <source>
        <dbReference type="ARBA" id="ARBA00049109"/>
    </source>
</evidence>
<dbReference type="EMBL" id="ML739147">
    <property type="protein sequence ID" value="KAE8351975.1"/>
    <property type="molecule type" value="Genomic_DNA"/>
</dbReference>
<dbReference type="GO" id="GO:0004315">
    <property type="term" value="F:3-oxoacyl-[acyl-carrier-protein] synthase activity"/>
    <property type="evidence" value="ECO:0007669"/>
    <property type="project" value="UniProtKB-EC"/>
</dbReference>
<evidence type="ECO:0000256" key="3">
    <source>
        <dbReference type="ARBA" id="ARBA00022553"/>
    </source>
</evidence>
<evidence type="ECO:0000256" key="8">
    <source>
        <dbReference type="ARBA" id="ARBA00023332"/>
    </source>
</evidence>
<dbReference type="GO" id="GO:0004312">
    <property type="term" value="F:fatty acid synthase activity"/>
    <property type="evidence" value="ECO:0007669"/>
    <property type="project" value="TreeGrafter"/>
</dbReference>
<evidence type="ECO:0000256" key="9">
    <source>
        <dbReference type="ARBA" id="ARBA00023351"/>
    </source>
</evidence>
<dbReference type="InterPro" id="IPR020807">
    <property type="entry name" value="PKS_DH"/>
</dbReference>
<dbReference type="InterPro" id="IPR029058">
    <property type="entry name" value="AB_hydrolase_fold"/>
</dbReference>
<evidence type="ECO:0000256" key="17">
    <source>
        <dbReference type="ARBA" id="ARBA00023442"/>
    </source>
</evidence>
<keyword evidence="53" id="KW-1185">Reference proteome</keyword>
<evidence type="ECO:0000256" key="45">
    <source>
        <dbReference type="ARBA" id="ARBA00049449"/>
    </source>
</evidence>
<evidence type="ECO:0000256" key="28">
    <source>
        <dbReference type="ARBA" id="ARBA00047961"/>
    </source>
</evidence>
<dbReference type="CDD" id="cd00833">
    <property type="entry name" value="PKS"/>
    <property type="match status" value="1"/>
</dbReference>
<evidence type="ECO:0000256" key="7">
    <source>
        <dbReference type="ARBA" id="ARBA00023268"/>
    </source>
</evidence>
<keyword evidence="4" id="KW-0808">Transferase</keyword>
<dbReference type="SMART" id="SM00826">
    <property type="entry name" value="PKS_DH"/>
    <property type="match status" value="1"/>
</dbReference>
<dbReference type="Gene3D" id="3.40.47.10">
    <property type="match status" value="1"/>
</dbReference>
<dbReference type="InterPro" id="IPR013968">
    <property type="entry name" value="PKS_KR"/>
</dbReference>
<comment type="catalytic activity">
    <reaction evidence="39">
        <text>(2E)-octadecenoyl-[ACP] + NADPH + H(+) = octadecanoyl-[ACP] + NADP(+)</text>
        <dbReference type="Rhea" id="RHEA:41928"/>
        <dbReference type="Rhea" id="RHEA-COMP:9655"/>
        <dbReference type="Rhea" id="RHEA-COMP:9656"/>
        <dbReference type="ChEBI" id="CHEBI:15378"/>
        <dbReference type="ChEBI" id="CHEBI:57783"/>
        <dbReference type="ChEBI" id="CHEBI:58349"/>
        <dbReference type="ChEBI" id="CHEBI:78489"/>
        <dbReference type="ChEBI" id="CHEBI:78495"/>
    </reaction>
    <physiologicalReaction direction="left-to-right" evidence="39">
        <dbReference type="Rhea" id="RHEA:41929"/>
    </physiologicalReaction>
</comment>
<evidence type="ECO:0000256" key="37">
    <source>
        <dbReference type="ARBA" id="ARBA00048704"/>
    </source>
</evidence>
<keyword evidence="7" id="KW-0511">Multifunctional enzyme</keyword>
<evidence type="ECO:0000313" key="52">
    <source>
        <dbReference type="EMBL" id="KAE8351975.1"/>
    </source>
</evidence>
<dbReference type="Pfam" id="PF14765">
    <property type="entry name" value="PS-DH"/>
    <property type="match status" value="1"/>
</dbReference>
<evidence type="ECO:0000256" key="27">
    <source>
        <dbReference type="ARBA" id="ARBA00047953"/>
    </source>
</evidence>
<evidence type="ECO:0000256" key="30">
    <source>
        <dbReference type="ARBA" id="ARBA00048281"/>
    </source>
</evidence>
<dbReference type="SUPFAM" id="SSF47336">
    <property type="entry name" value="ACP-like"/>
    <property type="match status" value="1"/>
</dbReference>
<dbReference type="GO" id="GO:0004313">
    <property type="term" value="F:[acyl-carrier-protein] S-acetyltransferase activity"/>
    <property type="evidence" value="ECO:0007669"/>
    <property type="project" value="UniProtKB-EC"/>
</dbReference>
<dbReference type="InterPro" id="IPR014031">
    <property type="entry name" value="Ketoacyl_synth_C"/>
</dbReference>
<comment type="catalytic activity">
    <reaction evidence="13">
        <text>(3R)-hydroxytetradecanoyl-[ACP] = (2E)-tetradecenoyl-[ACP] + H2O</text>
        <dbReference type="Rhea" id="RHEA:41892"/>
        <dbReference type="Rhea" id="RHEA-COMP:9646"/>
        <dbReference type="Rhea" id="RHEA-COMP:9647"/>
        <dbReference type="ChEBI" id="CHEBI:15377"/>
        <dbReference type="ChEBI" id="CHEBI:78474"/>
        <dbReference type="ChEBI" id="CHEBI:78475"/>
    </reaction>
    <physiologicalReaction direction="left-to-right" evidence="13">
        <dbReference type="Rhea" id="RHEA:41893"/>
    </physiologicalReaction>
</comment>
<dbReference type="PANTHER" id="PTHR43775">
    <property type="entry name" value="FATTY ACID SYNTHASE"/>
    <property type="match status" value="1"/>
</dbReference>
<comment type="catalytic activity">
    <reaction evidence="16">
        <text>(3R)-hydroxybutanoyl-[ACP] = (2E)-butenoyl-[ACP] + H2O</text>
        <dbReference type="Rhea" id="RHEA:41808"/>
        <dbReference type="Rhea" id="RHEA-COMP:9626"/>
        <dbReference type="Rhea" id="RHEA-COMP:9627"/>
        <dbReference type="ChEBI" id="CHEBI:15377"/>
        <dbReference type="ChEBI" id="CHEBI:78451"/>
        <dbReference type="ChEBI" id="CHEBI:78453"/>
    </reaction>
    <physiologicalReaction direction="left-to-right" evidence="16">
        <dbReference type="Rhea" id="RHEA:41809"/>
    </physiologicalReaction>
</comment>
<dbReference type="InterPro" id="IPR036736">
    <property type="entry name" value="ACP-like_sf"/>
</dbReference>
<evidence type="ECO:0000256" key="10">
    <source>
        <dbReference type="ARBA" id="ARBA00023373"/>
    </source>
</evidence>
<comment type="catalytic activity">
    <reaction evidence="42">
        <text>3-oxododecanoyl-[ACP] + NADPH + H(+) = (3R)-hydroxydodecanoyl-[ACP] + NADP(+)</text>
        <dbReference type="Rhea" id="RHEA:41872"/>
        <dbReference type="Rhea" id="RHEA-COMP:9641"/>
        <dbReference type="Rhea" id="RHEA-COMP:9642"/>
        <dbReference type="ChEBI" id="CHEBI:15378"/>
        <dbReference type="ChEBI" id="CHEBI:57783"/>
        <dbReference type="ChEBI" id="CHEBI:58349"/>
        <dbReference type="ChEBI" id="CHEBI:78469"/>
        <dbReference type="ChEBI" id="CHEBI:78470"/>
    </reaction>
    <physiologicalReaction direction="left-to-right" evidence="42">
        <dbReference type="Rhea" id="RHEA:41873"/>
    </physiologicalReaction>
</comment>
<comment type="catalytic activity">
    <reaction evidence="32">
        <text>(2E)-octenoyl-[ACP] + NADPH + H(+) = octanoyl-[ACP] + NADP(+)</text>
        <dbReference type="Rhea" id="RHEA:41848"/>
        <dbReference type="Rhea" id="RHEA-COMP:9635"/>
        <dbReference type="Rhea" id="RHEA-COMP:9636"/>
        <dbReference type="ChEBI" id="CHEBI:15378"/>
        <dbReference type="ChEBI" id="CHEBI:57783"/>
        <dbReference type="ChEBI" id="CHEBI:58349"/>
        <dbReference type="ChEBI" id="CHEBI:78462"/>
        <dbReference type="ChEBI" id="CHEBI:78463"/>
    </reaction>
    <physiologicalReaction direction="left-to-right" evidence="32">
        <dbReference type="Rhea" id="RHEA:41849"/>
    </physiologicalReaction>
</comment>
<comment type="catalytic activity">
    <reaction evidence="25">
        <text>(2E)-hexadecenoyl-[ACP] + NADPH + H(+) = hexadecanoyl-[ACP] + NADP(+)</text>
        <dbReference type="Rhea" id="RHEA:41912"/>
        <dbReference type="Rhea" id="RHEA-COMP:9651"/>
        <dbReference type="Rhea" id="RHEA-COMP:9652"/>
        <dbReference type="ChEBI" id="CHEBI:15378"/>
        <dbReference type="ChEBI" id="CHEBI:57783"/>
        <dbReference type="ChEBI" id="CHEBI:58349"/>
        <dbReference type="ChEBI" id="CHEBI:78481"/>
        <dbReference type="ChEBI" id="CHEBI:78483"/>
    </reaction>
    <physiologicalReaction direction="left-to-right" evidence="25">
        <dbReference type="Rhea" id="RHEA:41913"/>
    </physiologicalReaction>
</comment>
<evidence type="ECO:0000256" key="15">
    <source>
        <dbReference type="ARBA" id="ARBA00023401"/>
    </source>
</evidence>
<keyword evidence="6" id="KW-0663">Pyridoxal phosphate</keyword>
<dbReference type="InterPro" id="IPR049900">
    <property type="entry name" value="PKS_mFAS_DH"/>
</dbReference>
<comment type="catalytic activity">
    <reaction evidence="44">
        <text>3-oxooctanoyl-[ACP] + NADPH + H(+) = (3R)-hydroxyoctanoyl-[ACP] + NADP(+)</text>
        <dbReference type="Rhea" id="RHEA:41840"/>
        <dbReference type="Rhea" id="RHEA-COMP:9633"/>
        <dbReference type="Rhea" id="RHEA-COMP:9634"/>
        <dbReference type="ChEBI" id="CHEBI:15378"/>
        <dbReference type="ChEBI" id="CHEBI:57783"/>
        <dbReference type="ChEBI" id="CHEBI:58349"/>
        <dbReference type="ChEBI" id="CHEBI:78460"/>
        <dbReference type="ChEBI" id="CHEBI:78461"/>
    </reaction>
    <physiologicalReaction direction="left-to-right" evidence="44">
        <dbReference type="Rhea" id="RHEA:41841"/>
    </physiologicalReaction>
</comment>
<reference evidence="53" key="1">
    <citation type="submission" date="2019-04" db="EMBL/GenBank/DDBJ databases">
        <title>Friends and foes A comparative genomics studyof 23 Aspergillus species from section Flavi.</title>
        <authorList>
            <consortium name="DOE Joint Genome Institute"/>
            <person name="Kjaerbolling I."/>
            <person name="Vesth T."/>
            <person name="Frisvad J.C."/>
            <person name="Nybo J.L."/>
            <person name="Theobald S."/>
            <person name="Kildgaard S."/>
            <person name="Isbrandt T."/>
            <person name="Kuo A."/>
            <person name="Sato A."/>
            <person name="Lyhne E.K."/>
            <person name="Kogle M.E."/>
            <person name="Wiebenga A."/>
            <person name="Kun R.S."/>
            <person name="Lubbers R.J."/>
            <person name="Makela M.R."/>
            <person name="Barry K."/>
            <person name="Chovatia M."/>
            <person name="Clum A."/>
            <person name="Daum C."/>
            <person name="Haridas S."/>
            <person name="He G."/>
            <person name="LaButti K."/>
            <person name="Lipzen A."/>
            <person name="Mondo S."/>
            <person name="Riley R."/>
            <person name="Salamov A."/>
            <person name="Simmons B.A."/>
            <person name="Magnuson J.K."/>
            <person name="Henrissat B."/>
            <person name="Mortensen U.H."/>
            <person name="Larsen T.O."/>
            <person name="Devries R.P."/>
            <person name="Grigoriev I.V."/>
            <person name="Machida M."/>
            <person name="Baker S.E."/>
            <person name="Andersen M.R."/>
        </authorList>
    </citation>
    <scope>NUCLEOTIDE SEQUENCE [LARGE SCALE GENOMIC DNA]</scope>
    <source>
        <strain evidence="53">CBS 553.77</strain>
    </source>
</reference>
<dbReference type="InterPro" id="IPR016039">
    <property type="entry name" value="Thiolase-like"/>
</dbReference>
<evidence type="ECO:0000256" key="33">
    <source>
        <dbReference type="ARBA" id="ARBA00048506"/>
    </source>
</evidence>
<evidence type="ECO:0000256" key="12">
    <source>
        <dbReference type="ARBA" id="ARBA00023394"/>
    </source>
</evidence>
<comment type="catalytic activity">
    <reaction evidence="46">
        <text>(2E)-decenoyl-[ACP] + NADPH + H(+) = decanoyl-[ACP] + NADP(+)</text>
        <dbReference type="Rhea" id="RHEA:41864"/>
        <dbReference type="Rhea" id="RHEA-COMP:9639"/>
        <dbReference type="Rhea" id="RHEA-COMP:9640"/>
        <dbReference type="ChEBI" id="CHEBI:15378"/>
        <dbReference type="ChEBI" id="CHEBI:57783"/>
        <dbReference type="ChEBI" id="CHEBI:58349"/>
        <dbReference type="ChEBI" id="CHEBI:78467"/>
        <dbReference type="ChEBI" id="CHEBI:78468"/>
    </reaction>
    <physiologicalReaction direction="left-to-right" evidence="46">
        <dbReference type="Rhea" id="RHEA:41865"/>
    </physiologicalReaction>
</comment>
<dbReference type="Pfam" id="PF13602">
    <property type="entry name" value="ADH_zinc_N_2"/>
    <property type="match status" value="1"/>
</dbReference>
<dbReference type="Pfam" id="PF08240">
    <property type="entry name" value="ADH_N"/>
    <property type="match status" value="1"/>
</dbReference>
<evidence type="ECO:0000259" key="50">
    <source>
        <dbReference type="PROSITE" id="PS52004"/>
    </source>
</evidence>
<dbReference type="InterPro" id="IPR001031">
    <property type="entry name" value="Thioesterase"/>
</dbReference>